<evidence type="ECO:0000256" key="6">
    <source>
        <dbReference type="ARBA" id="ARBA00023002"/>
    </source>
</evidence>
<reference evidence="10 11" key="1">
    <citation type="journal article" date="2013" name="BMC Genomics">
        <title>Reconstruction of the lipid metabolism for the microalga Monoraphidium neglectum from its genome sequence reveals characteristics suitable for biofuel production.</title>
        <authorList>
            <person name="Bogen C."/>
            <person name="Al-Dilaimi A."/>
            <person name="Albersmeier A."/>
            <person name="Wichmann J."/>
            <person name="Grundmann M."/>
            <person name="Rupp O."/>
            <person name="Lauersen K.J."/>
            <person name="Blifernez-Klassen O."/>
            <person name="Kalinowski J."/>
            <person name="Goesmann A."/>
            <person name="Mussgnug J.H."/>
            <person name="Kruse O."/>
        </authorList>
    </citation>
    <scope>NUCLEOTIDE SEQUENCE [LARGE SCALE GENOMIC DNA]</scope>
    <source>
        <strain evidence="10 11">SAG 48.87</strain>
    </source>
</reference>
<evidence type="ECO:0000256" key="4">
    <source>
        <dbReference type="ARBA" id="ARBA00022827"/>
    </source>
</evidence>
<comment type="cofactor">
    <cofactor evidence="1">
        <name>FMN</name>
        <dbReference type="ChEBI" id="CHEBI:58210"/>
    </cofactor>
</comment>
<organism evidence="10 11">
    <name type="scientific">Monoraphidium neglectum</name>
    <dbReference type="NCBI Taxonomy" id="145388"/>
    <lineage>
        <taxon>Eukaryota</taxon>
        <taxon>Viridiplantae</taxon>
        <taxon>Chlorophyta</taxon>
        <taxon>core chlorophytes</taxon>
        <taxon>Chlorophyceae</taxon>
        <taxon>CS clade</taxon>
        <taxon>Sphaeropleales</taxon>
        <taxon>Selenastraceae</taxon>
        <taxon>Monoraphidium</taxon>
    </lineage>
</organism>
<evidence type="ECO:0000256" key="3">
    <source>
        <dbReference type="ARBA" id="ARBA00022630"/>
    </source>
</evidence>
<accession>A0A0D2LQL2</accession>
<dbReference type="STRING" id="145388.A0A0D2LQL2"/>
<protein>
    <recommendedName>
        <fullName evidence="7">NADPH--hemoprotein reductase</fullName>
        <ecNumber evidence="7">1.6.2.4</ecNumber>
    </recommendedName>
</protein>
<keyword evidence="6" id="KW-0560">Oxidoreductase</keyword>
<dbReference type="InterPro" id="IPR039261">
    <property type="entry name" value="FNR_nucleotide-bd"/>
</dbReference>
<comment type="cofactor">
    <cofactor evidence="2">
        <name>FAD</name>
        <dbReference type="ChEBI" id="CHEBI:57692"/>
    </cofactor>
</comment>
<evidence type="ECO:0000256" key="1">
    <source>
        <dbReference type="ARBA" id="ARBA00001917"/>
    </source>
</evidence>
<dbReference type="PROSITE" id="PS50902">
    <property type="entry name" value="FLAVODOXIN_LIKE"/>
    <property type="match status" value="1"/>
</dbReference>
<dbReference type="InterPro" id="IPR023173">
    <property type="entry name" value="NADPH_Cyt_P450_Rdtase_alpha"/>
</dbReference>
<dbReference type="RefSeq" id="XP_013891226.1">
    <property type="nucleotide sequence ID" value="XM_014035772.1"/>
</dbReference>
<feature type="domain" description="Flavodoxin-like" evidence="8">
    <location>
        <begin position="1"/>
        <end position="137"/>
    </location>
</feature>
<evidence type="ECO:0000259" key="9">
    <source>
        <dbReference type="PROSITE" id="PS51384"/>
    </source>
</evidence>
<dbReference type="GO" id="GO:0005829">
    <property type="term" value="C:cytosol"/>
    <property type="evidence" value="ECO:0007669"/>
    <property type="project" value="TreeGrafter"/>
</dbReference>
<dbReference type="Proteomes" id="UP000054498">
    <property type="component" value="Unassembled WGS sequence"/>
</dbReference>
<dbReference type="AlphaFoldDB" id="A0A0D2LQL2"/>
<dbReference type="Pfam" id="PF00258">
    <property type="entry name" value="Flavodoxin_1"/>
    <property type="match status" value="1"/>
</dbReference>
<dbReference type="GO" id="GO:0050660">
    <property type="term" value="F:flavin adenine dinucleotide binding"/>
    <property type="evidence" value="ECO:0007669"/>
    <property type="project" value="TreeGrafter"/>
</dbReference>
<dbReference type="GO" id="GO:0010181">
    <property type="term" value="F:FMN binding"/>
    <property type="evidence" value="ECO:0007669"/>
    <property type="project" value="InterPro"/>
</dbReference>
<dbReference type="PRINTS" id="PR00371">
    <property type="entry name" value="FPNCR"/>
</dbReference>
<evidence type="ECO:0000313" key="10">
    <source>
        <dbReference type="EMBL" id="KIY92206.1"/>
    </source>
</evidence>
<dbReference type="PANTHER" id="PTHR19384:SF17">
    <property type="entry name" value="NADPH--CYTOCHROME P450 REDUCTASE"/>
    <property type="match status" value="1"/>
</dbReference>
<dbReference type="Gene3D" id="3.40.50.80">
    <property type="entry name" value="Nucleotide-binding domain of ferredoxin-NADP reductase (FNR) module"/>
    <property type="match status" value="1"/>
</dbReference>
<keyword evidence="4" id="KW-0274">FAD</keyword>
<sequence>MCEDFAQQLAAKARGAGFAVTVGSLDLAIAGGGGSGGLPTTGAVAVLTSTYNGMPPDNAAAFSKWLGAAAPGSQAGVRYAVFGVGNSQWAATFQAFPKKVDGLLTAAGAAALLPLSSVDVDQAGVTDAFDDWSDSLVAAALSAFGVRPRARGRAAAGRRRGVGPRLDGGAPIVSAADVAAVPAAAAEPRSRTKIEPVAPGATPEVDVVIGNGHDLEADAVHALTAAAAKVLGASTTTGAFPLKVLESRQLLPADSGRATAHVELELPEGMTYSAGDHLEILPANCPALVEAALQLLGLEPDTPFLWTAGSRDGAARGFAAGAGLKLPARLGELMPGLRILTPASVLLGYLCDLSAVPSRKLVTQLAEACPCPPEAAALRRLASEEGYSAGVSGPKLTLVELLTRFRSVPTSLPELVSALPRLAPRYYSISSSPLADPRRCSVTVGLVSFTTPTGRPHRGASSGLIHSQPVGRHLLGTVRCLQSTFKLPKDPTTPIIMIGPGTGLAPMCGFMQERAALLQGGAQLGPALLFFGCRSAGEDYIYRDTLEGHLAAGVITGLHVAFSRDGPSKVYVQGQAEAGLVES</sequence>
<dbReference type="InterPro" id="IPR008254">
    <property type="entry name" value="Flavodoxin/NO_synth"/>
</dbReference>
<name>A0A0D2LQL2_9CHLO</name>
<dbReference type="InterPro" id="IPR003097">
    <property type="entry name" value="CysJ-like_FAD-binding"/>
</dbReference>
<evidence type="ECO:0000313" key="11">
    <source>
        <dbReference type="Proteomes" id="UP000054498"/>
    </source>
</evidence>
<dbReference type="InterPro" id="IPR029039">
    <property type="entry name" value="Flavoprotein-like_sf"/>
</dbReference>
<dbReference type="PROSITE" id="PS51384">
    <property type="entry name" value="FAD_FR"/>
    <property type="match status" value="1"/>
</dbReference>
<dbReference type="Gene3D" id="3.40.50.360">
    <property type="match status" value="1"/>
</dbReference>
<proteinExistence type="predicted"/>
<keyword evidence="11" id="KW-1185">Reference proteome</keyword>
<dbReference type="PANTHER" id="PTHR19384">
    <property type="entry name" value="NITRIC OXIDE SYNTHASE-RELATED"/>
    <property type="match status" value="1"/>
</dbReference>
<dbReference type="Pfam" id="PF00175">
    <property type="entry name" value="NAD_binding_1"/>
    <property type="match status" value="1"/>
</dbReference>
<feature type="domain" description="FAD-binding FR-type" evidence="9">
    <location>
        <begin position="237"/>
        <end position="488"/>
    </location>
</feature>
<keyword evidence="3" id="KW-0285">Flavoprotein</keyword>
<gene>
    <name evidence="10" type="ORF">MNEG_15757</name>
</gene>
<evidence type="ECO:0000256" key="5">
    <source>
        <dbReference type="ARBA" id="ARBA00022857"/>
    </source>
</evidence>
<dbReference type="InterPro" id="IPR001433">
    <property type="entry name" value="OxRdtase_FAD/NAD-bd"/>
</dbReference>
<dbReference type="OrthoDB" id="1470350at2759"/>
<dbReference type="SUPFAM" id="SSF63380">
    <property type="entry name" value="Riboflavin synthase domain-like"/>
    <property type="match status" value="1"/>
</dbReference>
<dbReference type="InterPro" id="IPR001709">
    <property type="entry name" value="Flavoprot_Pyr_Nucl_cyt_Rdtase"/>
</dbReference>
<dbReference type="GeneID" id="25733450"/>
<evidence type="ECO:0000256" key="2">
    <source>
        <dbReference type="ARBA" id="ARBA00001974"/>
    </source>
</evidence>
<evidence type="ECO:0000259" key="8">
    <source>
        <dbReference type="PROSITE" id="PS50902"/>
    </source>
</evidence>
<dbReference type="SUPFAM" id="SSF52218">
    <property type="entry name" value="Flavoproteins"/>
    <property type="match status" value="1"/>
</dbReference>
<evidence type="ECO:0000256" key="7">
    <source>
        <dbReference type="ARBA" id="ARBA00023797"/>
    </source>
</evidence>
<dbReference type="InterPro" id="IPR017938">
    <property type="entry name" value="Riboflavin_synthase-like_b-brl"/>
</dbReference>
<dbReference type="KEGG" id="mng:MNEG_15757"/>
<dbReference type="InterPro" id="IPR017927">
    <property type="entry name" value="FAD-bd_FR_type"/>
</dbReference>
<dbReference type="Gene3D" id="1.20.990.10">
    <property type="entry name" value="NADPH-cytochrome p450 Reductase, Chain A, domain 3"/>
    <property type="match status" value="1"/>
</dbReference>
<dbReference type="Gene3D" id="2.40.30.10">
    <property type="entry name" value="Translation factors"/>
    <property type="match status" value="1"/>
</dbReference>
<dbReference type="EMBL" id="KK105856">
    <property type="protein sequence ID" value="KIY92206.1"/>
    <property type="molecule type" value="Genomic_DNA"/>
</dbReference>
<dbReference type="Pfam" id="PF00667">
    <property type="entry name" value="FAD_binding_1"/>
    <property type="match status" value="1"/>
</dbReference>
<dbReference type="EC" id="1.6.2.4" evidence="7"/>
<dbReference type="GO" id="GO:0003958">
    <property type="term" value="F:NADPH-hemoprotein reductase activity"/>
    <property type="evidence" value="ECO:0007669"/>
    <property type="project" value="UniProtKB-EC"/>
</dbReference>
<keyword evidence="5" id="KW-0521">NADP</keyword>
<dbReference type="SUPFAM" id="SSF52343">
    <property type="entry name" value="Ferredoxin reductase-like, C-terminal NADP-linked domain"/>
    <property type="match status" value="1"/>
</dbReference>